<protein>
    <submittedName>
        <fullName evidence="3">DUF418 domain-containing protein</fullName>
    </submittedName>
</protein>
<feature type="transmembrane region" description="Helical" evidence="1">
    <location>
        <begin position="84"/>
        <end position="102"/>
    </location>
</feature>
<feature type="transmembrane region" description="Helical" evidence="1">
    <location>
        <begin position="271"/>
        <end position="290"/>
    </location>
</feature>
<comment type="caution">
    <text evidence="3">The sequence shown here is derived from an EMBL/GenBank/DDBJ whole genome shotgun (WGS) entry which is preliminary data.</text>
</comment>
<evidence type="ECO:0000256" key="1">
    <source>
        <dbReference type="SAM" id="Phobius"/>
    </source>
</evidence>
<evidence type="ECO:0000259" key="2">
    <source>
        <dbReference type="Pfam" id="PF04235"/>
    </source>
</evidence>
<feature type="transmembrane region" description="Helical" evidence="1">
    <location>
        <begin position="302"/>
        <end position="327"/>
    </location>
</feature>
<proteinExistence type="predicted"/>
<dbReference type="InterPro" id="IPR052529">
    <property type="entry name" value="Bact_Transport_Assoc"/>
</dbReference>
<dbReference type="Proteomes" id="UP001241110">
    <property type="component" value="Unassembled WGS sequence"/>
</dbReference>
<gene>
    <name evidence="3" type="ORF">QNI16_01165</name>
</gene>
<feature type="transmembrane region" description="Helical" evidence="1">
    <location>
        <begin position="114"/>
        <end position="130"/>
    </location>
</feature>
<keyword evidence="1" id="KW-1133">Transmembrane helix</keyword>
<dbReference type="RefSeq" id="WP_313974951.1">
    <property type="nucleotide sequence ID" value="NZ_JASJOS010000001.1"/>
</dbReference>
<keyword evidence="1" id="KW-0812">Transmembrane</keyword>
<feature type="transmembrane region" description="Helical" evidence="1">
    <location>
        <begin position="136"/>
        <end position="151"/>
    </location>
</feature>
<feature type="transmembrane region" description="Helical" evidence="1">
    <location>
        <begin position="26"/>
        <end position="44"/>
    </location>
</feature>
<accession>A0AAE3QHS3</accession>
<dbReference type="PANTHER" id="PTHR30590">
    <property type="entry name" value="INNER MEMBRANE PROTEIN"/>
    <property type="match status" value="1"/>
</dbReference>
<sequence>MTTATETLPQTLTVESAANRLQVVDFLRGFALLGILIAHIVSWFDGGPLPGSIYQKAFENIPVWQQILNGITQFISEVLVRGKFFSFFSFLFGLSFALQLFSFEKKSGNFLGRYAWRLVILGLIGLAHSLHWRGDILSIYAPLGFLLLLFRKLPDKIILTLAILLVINIPTRLTAIYQQYLPQSSKAQQEQQNKQSEKEAEQYYQIMMHGSYAENLKANFKALEMKKNFQIESGRIYITFGFFLLGLYAGRKKIFEQFPVNKLFFKKILQYSGFIALGLLIAGICLGVMYNNNPQPPPAILFIFMTIYDSFNALLTLFYIAGITLLFAKPVWNSRLLHFAPVGKMALTSYVSQTVIGLLLFYGYCGLGLVGIIPPWICFLLSAPIFLLQMQFSKWWLSRFKYGPLEWIWRSATYLRWQPIHL</sequence>
<dbReference type="InterPro" id="IPR007349">
    <property type="entry name" value="DUF418"/>
</dbReference>
<dbReference type="PANTHER" id="PTHR30590:SF2">
    <property type="entry name" value="INNER MEMBRANE PROTEIN"/>
    <property type="match status" value="1"/>
</dbReference>
<evidence type="ECO:0000313" key="4">
    <source>
        <dbReference type="Proteomes" id="UP001241110"/>
    </source>
</evidence>
<feature type="transmembrane region" description="Helical" evidence="1">
    <location>
        <begin position="234"/>
        <end position="250"/>
    </location>
</feature>
<evidence type="ECO:0000313" key="3">
    <source>
        <dbReference type="EMBL" id="MDJ1479070.1"/>
    </source>
</evidence>
<keyword evidence="1" id="KW-0472">Membrane</keyword>
<dbReference type="AlphaFoldDB" id="A0AAE3QHS3"/>
<feature type="domain" description="DUF418" evidence="2">
    <location>
        <begin position="250"/>
        <end position="415"/>
    </location>
</feature>
<reference evidence="3" key="1">
    <citation type="submission" date="2023-05" db="EMBL/GenBank/DDBJ databases">
        <authorList>
            <person name="Zhang X."/>
        </authorList>
    </citation>
    <scope>NUCLEOTIDE SEQUENCE</scope>
    <source>
        <strain evidence="3">YF14B1</strain>
    </source>
</reference>
<name>A0AAE3QHS3_9BACT</name>
<feature type="transmembrane region" description="Helical" evidence="1">
    <location>
        <begin position="158"/>
        <end position="177"/>
    </location>
</feature>
<organism evidence="3 4">
    <name type="scientific">Xanthocytophaga flava</name>
    <dbReference type="NCBI Taxonomy" id="3048013"/>
    <lineage>
        <taxon>Bacteria</taxon>
        <taxon>Pseudomonadati</taxon>
        <taxon>Bacteroidota</taxon>
        <taxon>Cytophagia</taxon>
        <taxon>Cytophagales</taxon>
        <taxon>Rhodocytophagaceae</taxon>
        <taxon>Xanthocytophaga</taxon>
    </lineage>
</organism>
<dbReference type="Pfam" id="PF04235">
    <property type="entry name" value="DUF418"/>
    <property type="match status" value="1"/>
</dbReference>
<dbReference type="EMBL" id="JASJOS010000001">
    <property type="protein sequence ID" value="MDJ1479070.1"/>
    <property type="molecule type" value="Genomic_DNA"/>
</dbReference>